<feature type="compositionally biased region" description="Polar residues" evidence="1">
    <location>
        <begin position="13"/>
        <end position="34"/>
    </location>
</feature>
<sequence length="144" mass="15769">MDIHSGKACPHSHSPSNSTATSNQESGQTWNNYFSSTNSSKTSSNGEWKRRDSIWGKLAEDISMRDFYQGPYGNNQRLVAQQAVIALKREGSQAKGKSRNNTGCIGAMHPKGEYSDSIRVMRSGPTQHSSGFTTLIVQNISGQE</sequence>
<proteinExistence type="predicted"/>
<evidence type="ECO:0000256" key="1">
    <source>
        <dbReference type="SAM" id="MobiDB-lite"/>
    </source>
</evidence>
<dbReference type="AlphaFoldDB" id="A0A9Q3E9I5"/>
<dbReference type="Proteomes" id="UP000765509">
    <property type="component" value="Unassembled WGS sequence"/>
</dbReference>
<dbReference type="EMBL" id="AVOT02025405">
    <property type="protein sequence ID" value="MBW0516678.1"/>
    <property type="molecule type" value="Genomic_DNA"/>
</dbReference>
<feature type="compositionally biased region" description="Low complexity" evidence="1">
    <location>
        <begin position="35"/>
        <end position="45"/>
    </location>
</feature>
<name>A0A9Q3E9I5_9BASI</name>
<gene>
    <name evidence="2" type="ORF">O181_056393</name>
</gene>
<keyword evidence="3" id="KW-1185">Reference proteome</keyword>
<feature type="region of interest" description="Disordered" evidence="1">
    <location>
        <begin position="1"/>
        <end position="51"/>
    </location>
</feature>
<feature type="region of interest" description="Disordered" evidence="1">
    <location>
        <begin position="90"/>
        <end position="109"/>
    </location>
</feature>
<reference evidence="2" key="1">
    <citation type="submission" date="2021-03" db="EMBL/GenBank/DDBJ databases">
        <title>Draft genome sequence of rust myrtle Austropuccinia psidii MF-1, a brazilian biotype.</title>
        <authorList>
            <person name="Quecine M.C."/>
            <person name="Pachon D.M.R."/>
            <person name="Bonatelli M.L."/>
            <person name="Correr F.H."/>
            <person name="Franceschini L.M."/>
            <person name="Leite T.F."/>
            <person name="Margarido G.R.A."/>
            <person name="Almeida C.A."/>
            <person name="Ferrarezi J.A."/>
            <person name="Labate C.A."/>
        </authorList>
    </citation>
    <scope>NUCLEOTIDE SEQUENCE</scope>
    <source>
        <strain evidence="2">MF-1</strain>
    </source>
</reference>
<protein>
    <submittedName>
        <fullName evidence="2">Uncharacterized protein</fullName>
    </submittedName>
</protein>
<evidence type="ECO:0000313" key="2">
    <source>
        <dbReference type="EMBL" id="MBW0516678.1"/>
    </source>
</evidence>
<accession>A0A9Q3E9I5</accession>
<comment type="caution">
    <text evidence="2">The sequence shown here is derived from an EMBL/GenBank/DDBJ whole genome shotgun (WGS) entry which is preliminary data.</text>
</comment>
<organism evidence="2 3">
    <name type="scientific">Austropuccinia psidii MF-1</name>
    <dbReference type="NCBI Taxonomy" id="1389203"/>
    <lineage>
        <taxon>Eukaryota</taxon>
        <taxon>Fungi</taxon>
        <taxon>Dikarya</taxon>
        <taxon>Basidiomycota</taxon>
        <taxon>Pucciniomycotina</taxon>
        <taxon>Pucciniomycetes</taxon>
        <taxon>Pucciniales</taxon>
        <taxon>Sphaerophragmiaceae</taxon>
        <taxon>Austropuccinia</taxon>
    </lineage>
</organism>
<evidence type="ECO:0000313" key="3">
    <source>
        <dbReference type="Proteomes" id="UP000765509"/>
    </source>
</evidence>